<evidence type="ECO:0000256" key="1">
    <source>
        <dbReference type="SAM" id="Phobius"/>
    </source>
</evidence>
<keyword evidence="1" id="KW-1133">Transmembrane helix</keyword>
<organism evidence="4 5">
    <name type="scientific">Pisolithus microcarpus 441</name>
    <dbReference type="NCBI Taxonomy" id="765257"/>
    <lineage>
        <taxon>Eukaryota</taxon>
        <taxon>Fungi</taxon>
        <taxon>Dikarya</taxon>
        <taxon>Basidiomycota</taxon>
        <taxon>Agaricomycotina</taxon>
        <taxon>Agaricomycetes</taxon>
        <taxon>Agaricomycetidae</taxon>
        <taxon>Boletales</taxon>
        <taxon>Sclerodermatineae</taxon>
        <taxon>Pisolithaceae</taxon>
        <taxon>Pisolithus</taxon>
    </lineage>
</organism>
<dbReference type="EMBL" id="KN833868">
    <property type="protein sequence ID" value="KIK16042.1"/>
    <property type="molecule type" value="Genomic_DNA"/>
</dbReference>
<keyword evidence="5" id="KW-1185">Reference proteome</keyword>
<dbReference type="Pfam" id="PF23571">
    <property type="entry name" value="GH3_M"/>
    <property type="match status" value="1"/>
</dbReference>
<evidence type="ECO:0000259" key="3">
    <source>
        <dbReference type="Pfam" id="PF23572"/>
    </source>
</evidence>
<dbReference type="Pfam" id="PF03321">
    <property type="entry name" value="GH3"/>
    <property type="match status" value="1"/>
</dbReference>
<proteinExistence type="predicted"/>
<reference evidence="4 5" key="1">
    <citation type="submission" date="2014-04" db="EMBL/GenBank/DDBJ databases">
        <authorList>
            <consortium name="DOE Joint Genome Institute"/>
            <person name="Kuo A."/>
            <person name="Kohler A."/>
            <person name="Costa M.D."/>
            <person name="Nagy L.G."/>
            <person name="Floudas D."/>
            <person name="Copeland A."/>
            <person name="Barry K.W."/>
            <person name="Cichocki N."/>
            <person name="Veneault-Fourrey C."/>
            <person name="LaButti K."/>
            <person name="Lindquist E.A."/>
            <person name="Lipzen A."/>
            <person name="Lundell T."/>
            <person name="Morin E."/>
            <person name="Murat C."/>
            <person name="Sun H."/>
            <person name="Tunlid A."/>
            <person name="Henrissat B."/>
            <person name="Grigoriev I.V."/>
            <person name="Hibbett D.S."/>
            <person name="Martin F."/>
            <person name="Nordberg H.P."/>
            <person name="Cantor M.N."/>
            <person name="Hua S.X."/>
        </authorList>
    </citation>
    <scope>NUCLEOTIDE SEQUENCE [LARGE SCALE GENOMIC DNA]</scope>
    <source>
        <strain evidence="4 5">441</strain>
    </source>
</reference>
<accession>A0A0C9Z1C3</accession>
<dbReference type="Pfam" id="PF23572">
    <property type="entry name" value="GH3_C"/>
    <property type="match status" value="1"/>
</dbReference>
<feature type="transmembrane region" description="Helical" evidence="1">
    <location>
        <begin position="16"/>
        <end position="36"/>
    </location>
</feature>
<gene>
    <name evidence="4" type="ORF">PISMIDRAFT_637543</name>
</gene>
<evidence type="ECO:0000313" key="4">
    <source>
        <dbReference type="EMBL" id="KIK16042.1"/>
    </source>
</evidence>
<feature type="domain" description="GH3 middle" evidence="2">
    <location>
        <begin position="190"/>
        <end position="241"/>
    </location>
</feature>
<feature type="domain" description="GH3 C-terminal" evidence="3">
    <location>
        <begin position="283"/>
        <end position="393"/>
    </location>
</feature>
<dbReference type="InterPro" id="IPR055378">
    <property type="entry name" value="GH3_C"/>
</dbReference>
<dbReference type="PANTHER" id="PTHR31901:SF9">
    <property type="entry name" value="GH3 DOMAIN-CONTAINING PROTEIN"/>
    <property type="match status" value="1"/>
</dbReference>
<dbReference type="GO" id="GO:0005737">
    <property type="term" value="C:cytoplasm"/>
    <property type="evidence" value="ECO:0007669"/>
    <property type="project" value="TreeGrafter"/>
</dbReference>
<evidence type="ECO:0000259" key="2">
    <source>
        <dbReference type="Pfam" id="PF23571"/>
    </source>
</evidence>
<dbReference type="AlphaFoldDB" id="A0A0C9Z1C3"/>
<dbReference type="Proteomes" id="UP000054018">
    <property type="component" value="Unassembled WGS sequence"/>
</dbReference>
<dbReference type="OrthoDB" id="2979464at2759"/>
<name>A0A0C9Z1C3_9AGAM</name>
<keyword evidence="1" id="KW-0472">Membrane</keyword>
<evidence type="ECO:0000313" key="5">
    <source>
        <dbReference type="Proteomes" id="UP000054018"/>
    </source>
</evidence>
<dbReference type="PANTHER" id="PTHR31901">
    <property type="entry name" value="GH3 DOMAIN-CONTAINING PROTEIN"/>
    <property type="match status" value="1"/>
</dbReference>
<dbReference type="InterPro" id="IPR004993">
    <property type="entry name" value="GH3"/>
</dbReference>
<keyword evidence="1" id="KW-0812">Transmembrane</keyword>
<reference evidence="5" key="2">
    <citation type="submission" date="2015-01" db="EMBL/GenBank/DDBJ databases">
        <title>Evolutionary Origins and Diversification of the Mycorrhizal Mutualists.</title>
        <authorList>
            <consortium name="DOE Joint Genome Institute"/>
            <consortium name="Mycorrhizal Genomics Consortium"/>
            <person name="Kohler A."/>
            <person name="Kuo A."/>
            <person name="Nagy L.G."/>
            <person name="Floudas D."/>
            <person name="Copeland A."/>
            <person name="Barry K.W."/>
            <person name="Cichocki N."/>
            <person name="Veneault-Fourrey C."/>
            <person name="LaButti K."/>
            <person name="Lindquist E.A."/>
            <person name="Lipzen A."/>
            <person name="Lundell T."/>
            <person name="Morin E."/>
            <person name="Murat C."/>
            <person name="Riley R."/>
            <person name="Ohm R."/>
            <person name="Sun H."/>
            <person name="Tunlid A."/>
            <person name="Henrissat B."/>
            <person name="Grigoriev I.V."/>
            <person name="Hibbett D.S."/>
            <person name="Martin F."/>
        </authorList>
    </citation>
    <scope>NUCLEOTIDE SEQUENCE [LARGE SCALE GENOMIC DNA]</scope>
    <source>
        <strain evidence="5">441</strain>
    </source>
</reference>
<protein>
    <submittedName>
        <fullName evidence="4">Uncharacterized protein</fullName>
    </submittedName>
</protein>
<sequence>MTIGVIRVSNDMVRSLIYLCVYVFPNFSSSLAVSFIRNYKSFLFMRALFALVEPKLETINTFFATTCRDLYDFVRCIETGVILDLDGIDQVKDSLQRFLQPNPDRSQKLRKIGKATETPGWFRKIRPELRVILATASGPCSTVIPEIRHYFGPDVSLETLTIAGSEAFLAWAYNPRDLNLYKVVGSDDVIEFLSVDEPEESRCLAQTWNVDPGKKYEVVLTTRDGFWRYRLGDVVEVVGFDPRDEQPVIRYVEVCSTHTSRRLNDSLFSVHIRIANEVTTETQLHSVIDETSDLLGGVSEFCVCPDYRESVGRYAFMVELQGNLGANAIKAPSSLHTSLQNLNENYLRDSLSGKIDVPAVRVLRPGTFGEFREWKIRTSGGTAVGQVKVPVVVWGEGSRMWLEERVICDV</sequence>
<dbReference type="HOGENOM" id="CLU_062473_0_0_1"/>
<dbReference type="InterPro" id="IPR055377">
    <property type="entry name" value="GH3_M"/>
</dbReference>
<dbReference type="GO" id="GO:0016881">
    <property type="term" value="F:acid-amino acid ligase activity"/>
    <property type="evidence" value="ECO:0007669"/>
    <property type="project" value="TreeGrafter"/>
</dbReference>